<name>A0A225EDE5_9BACT</name>
<comment type="caution">
    <text evidence="1">The sequence shown here is derived from an EMBL/GenBank/DDBJ whole genome shotgun (WGS) entry which is preliminary data.</text>
</comment>
<gene>
    <name evidence="1" type="ORF">FRUB_00154</name>
</gene>
<reference evidence="2" key="1">
    <citation type="submission" date="2017-06" db="EMBL/GenBank/DDBJ databases">
        <title>Genome analysis of Fimbriiglobus ruber SP5, the first member of the order Planctomycetales with confirmed chitinolytic capability.</title>
        <authorList>
            <person name="Ravin N.V."/>
            <person name="Rakitin A.L."/>
            <person name="Ivanova A.A."/>
            <person name="Beletsky A.V."/>
            <person name="Kulichevskaya I.S."/>
            <person name="Mardanov A.V."/>
            <person name="Dedysh S.N."/>
        </authorList>
    </citation>
    <scope>NUCLEOTIDE SEQUENCE [LARGE SCALE GENOMIC DNA]</scope>
    <source>
        <strain evidence="2">SP5</strain>
    </source>
</reference>
<protein>
    <submittedName>
        <fullName evidence="1">Uncharacterized protein</fullName>
    </submittedName>
</protein>
<evidence type="ECO:0000313" key="2">
    <source>
        <dbReference type="Proteomes" id="UP000214646"/>
    </source>
</evidence>
<dbReference type="Proteomes" id="UP000214646">
    <property type="component" value="Unassembled WGS sequence"/>
</dbReference>
<accession>A0A225EDE5</accession>
<organism evidence="1 2">
    <name type="scientific">Fimbriiglobus ruber</name>
    <dbReference type="NCBI Taxonomy" id="1908690"/>
    <lineage>
        <taxon>Bacteria</taxon>
        <taxon>Pseudomonadati</taxon>
        <taxon>Planctomycetota</taxon>
        <taxon>Planctomycetia</taxon>
        <taxon>Gemmatales</taxon>
        <taxon>Gemmataceae</taxon>
        <taxon>Fimbriiglobus</taxon>
    </lineage>
</organism>
<sequence>MTYKIEIEIADVVGPKLDDLTKEIERAVDTIIYALLHHREAIDIDQLLVEHQAIAQVWDTSHVRDQRPDLTDEQAWEVLQECDRFWDRLNDPMRATIRRVTEYFYPVPE</sequence>
<dbReference type="AlphaFoldDB" id="A0A225EDE5"/>
<dbReference type="RefSeq" id="WP_088251676.1">
    <property type="nucleotide sequence ID" value="NZ_NIDE01000001.1"/>
</dbReference>
<dbReference type="EMBL" id="NIDE01000001">
    <property type="protein sequence ID" value="OWK46455.1"/>
    <property type="molecule type" value="Genomic_DNA"/>
</dbReference>
<keyword evidence="2" id="KW-1185">Reference proteome</keyword>
<proteinExistence type="predicted"/>
<dbReference type="OrthoDB" id="290057at2"/>
<evidence type="ECO:0000313" key="1">
    <source>
        <dbReference type="EMBL" id="OWK46455.1"/>
    </source>
</evidence>